<dbReference type="InterPro" id="IPR014016">
    <property type="entry name" value="UvrD-like_ATP-bd"/>
</dbReference>
<dbReference type="PANTHER" id="PTHR21529:SF4">
    <property type="entry name" value="TPR AND ANKYRIN REPEAT-CONTAINING PROTEIN 1"/>
    <property type="match status" value="1"/>
</dbReference>
<dbReference type="PANTHER" id="PTHR21529">
    <property type="entry name" value="MAMMARY TURMOR VIRUS RECEPTOR HOMOLOG 1, 2 MTVR1, 2"/>
    <property type="match status" value="1"/>
</dbReference>
<dbReference type="OrthoDB" id="3156807at2759"/>
<evidence type="ECO:0000256" key="3">
    <source>
        <dbReference type="ARBA" id="ARBA00022806"/>
    </source>
</evidence>
<keyword evidence="2 5" id="KW-0378">Hydrolase</keyword>
<keyword evidence="4 5" id="KW-0067">ATP-binding</keyword>
<protein>
    <recommendedName>
        <fullName evidence="6">UvrD-like helicase ATP-binding domain-containing protein</fullName>
    </recommendedName>
</protein>
<evidence type="ECO:0000256" key="1">
    <source>
        <dbReference type="ARBA" id="ARBA00022741"/>
    </source>
</evidence>
<reference evidence="7" key="1">
    <citation type="journal article" date="2020" name="Nat. Commun.">
        <title>Large-scale genome sequencing of mycorrhizal fungi provides insights into the early evolution of symbiotic traits.</title>
        <authorList>
            <person name="Miyauchi S."/>
            <person name="Kiss E."/>
            <person name="Kuo A."/>
            <person name="Drula E."/>
            <person name="Kohler A."/>
            <person name="Sanchez-Garcia M."/>
            <person name="Morin E."/>
            <person name="Andreopoulos B."/>
            <person name="Barry K.W."/>
            <person name="Bonito G."/>
            <person name="Buee M."/>
            <person name="Carver A."/>
            <person name="Chen C."/>
            <person name="Cichocki N."/>
            <person name="Clum A."/>
            <person name="Culley D."/>
            <person name="Crous P.W."/>
            <person name="Fauchery L."/>
            <person name="Girlanda M."/>
            <person name="Hayes R.D."/>
            <person name="Keri Z."/>
            <person name="LaButti K."/>
            <person name="Lipzen A."/>
            <person name="Lombard V."/>
            <person name="Magnuson J."/>
            <person name="Maillard F."/>
            <person name="Murat C."/>
            <person name="Nolan M."/>
            <person name="Ohm R.A."/>
            <person name="Pangilinan J."/>
            <person name="Pereira M.F."/>
            <person name="Perotto S."/>
            <person name="Peter M."/>
            <person name="Pfister S."/>
            <person name="Riley R."/>
            <person name="Sitrit Y."/>
            <person name="Stielow J.B."/>
            <person name="Szollosi G."/>
            <person name="Zifcakova L."/>
            <person name="Stursova M."/>
            <person name="Spatafora J.W."/>
            <person name="Tedersoo L."/>
            <person name="Vaario L.M."/>
            <person name="Yamada A."/>
            <person name="Yan M."/>
            <person name="Wang P."/>
            <person name="Xu J."/>
            <person name="Bruns T."/>
            <person name="Baldrian P."/>
            <person name="Vilgalys R."/>
            <person name="Dunand C."/>
            <person name="Henrissat B."/>
            <person name="Grigoriev I.V."/>
            <person name="Hibbett D."/>
            <person name="Nagy L.G."/>
            <person name="Martin F.M."/>
        </authorList>
    </citation>
    <scope>NUCLEOTIDE SEQUENCE</scope>
    <source>
        <strain evidence="7">UP504</strain>
    </source>
</reference>
<dbReference type="InterPro" id="IPR027417">
    <property type="entry name" value="P-loop_NTPase"/>
</dbReference>
<dbReference type="Proteomes" id="UP000886523">
    <property type="component" value="Unassembled WGS sequence"/>
</dbReference>
<sequence>MGHQDYTMTPAPLPVHAFTEEEYLEFHKILSLEKFIPYSTAVLRAIMSDIETTHAFAVSPTETRIINHPSSCFVIGRSGTGKTTTMLFKLLGIEQAAHSSKYRQVFLTQSHVLAQRVQEYYEQLARAAELSHGTGHEDGHPGPVEQDLLHLDEEADDRSDLPKCFSNLADKHFPLFVTFDQVRRMLENDLNLSFSKHRTALRRQATRKMITEGGGISTLGINDHVNDDAEATASMVTVGRDNYVTFESFHRNYWPHIDQRLTKGLDPSLVYSEIMGVISGHEDTTKTEDGFLDRASYVSLSARAHSQFSTQRHRVYDIFEKYRKMKHGYGEYDSPDRTHAILRKLQQGISAKIDFLYVDEVQDLLTVDTKLLRELCANPRGLFWGGDTAQTISVGSSFRFEDLKALIWREERNDPLVKKGVREAVPSEVFELLVNYRSHGGIVDCAASLINLISSLFPYSIDKLQKECAVVSGPKPRIFRSDLVHFEEFLCDVGDTRMDFGARQVIIVRDDGAREELRRQLGDAGLILTLIESKGLEFDDVLLHDFFRSSPATATQWRVIATKSCDPIKHRVIESELKRLYVAVTRARHHCWIWDSSELAQPMINFWVTQNLVQVQDPSEDIPQLATQSTPEEWNTTGRYLFAKTLYVQAASCFAKANRDHDRRIAEAYQIRKEARVTNDILSFKEAGTAFSACASTAQGETAQGLYTRAAECFLQARETSLAADNYKAASEFTKAVQLYRKVGQFEDVASLLRPPDHSISLVDPGVADDMLDVVRMQFLRTDDIVRAGELFDTTDELLEYMDSWGFDTARKSVLKKLGNFASAAELHLRDGETLEAAECFTNLLIQAINNGQFPASSEDCGLKLSIMISLMRPRYCTRSSRPCLQDLFPMLLVQRRAFLRQSHTEICVIWLTSQGNMCPQTGFLPPYALTRFYELHFICKQVH</sequence>
<feature type="domain" description="UvrD-like helicase ATP-binding" evidence="6">
    <location>
        <begin position="55"/>
        <end position="439"/>
    </location>
</feature>
<evidence type="ECO:0000256" key="2">
    <source>
        <dbReference type="ARBA" id="ARBA00022801"/>
    </source>
</evidence>
<comment type="caution">
    <text evidence="7">The sequence shown here is derived from an EMBL/GenBank/DDBJ whole genome shotgun (WGS) entry which is preliminary data.</text>
</comment>
<organism evidence="7 8">
    <name type="scientific">Hydnum rufescens UP504</name>
    <dbReference type="NCBI Taxonomy" id="1448309"/>
    <lineage>
        <taxon>Eukaryota</taxon>
        <taxon>Fungi</taxon>
        <taxon>Dikarya</taxon>
        <taxon>Basidiomycota</taxon>
        <taxon>Agaricomycotina</taxon>
        <taxon>Agaricomycetes</taxon>
        <taxon>Cantharellales</taxon>
        <taxon>Hydnaceae</taxon>
        <taxon>Hydnum</taxon>
    </lineage>
</organism>
<keyword evidence="3 5" id="KW-0347">Helicase</keyword>
<evidence type="ECO:0000256" key="5">
    <source>
        <dbReference type="PROSITE-ProRule" id="PRU00560"/>
    </source>
</evidence>
<proteinExistence type="predicted"/>
<keyword evidence="8" id="KW-1185">Reference proteome</keyword>
<evidence type="ECO:0000313" key="8">
    <source>
        <dbReference type="Proteomes" id="UP000886523"/>
    </source>
</evidence>
<dbReference type="AlphaFoldDB" id="A0A9P6DPF1"/>
<dbReference type="GO" id="GO:0004386">
    <property type="term" value="F:helicase activity"/>
    <property type="evidence" value="ECO:0007669"/>
    <property type="project" value="UniProtKB-UniRule"/>
</dbReference>
<dbReference type="SUPFAM" id="SSF52540">
    <property type="entry name" value="P-loop containing nucleoside triphosphate hydrolases"/>
    <property type="match status" value="1"/>
</dbReference>
<name>A0A9P6DPF1_9AGAM</name>
<dbReference type="Gene3D" id="3.40.50.300">
    <property type="entry name" value="P-loop containing nucleotide triphosphate hydrolases"/>
    <property type="match status" value="2"/>
</dbReference>
<dbReference type="PROSITE" id="PS51198">
    <property type="entry name" value="UVRD_HELICASE_ATP_BIND"/>
    <property type="match status" value="1"/>
</dbReference>
<gene>
    <name evidence="7" type="ORF">BS47DRAFT_108769</name>
</gene>
<dbReference type="Pfam" id="PF00580">
    <property type="entry name" value="UvrD-helicase"/>
    <property type="match status" value="1"/>
</dbReference>
<keyword evidence="1 5" id="KW-0547">Nucleotide-binding</keyword>
<dbReference type="GO" id="GO:0005524">
    <property type="term" value="F:ATP binding"/>
    <property type="evidence" value="ECO:0007669"/>
    <property type="project" value="UniProtKB-UniRule"/>
</dbReference>
<evidence type="ECO:0000313" key="7">
    <source>
        <dbReference type="EMBL" id="KAF9509961.1"/>
    </source>
</evidence>
<accession>A0A9P6DPF1</accession>
<dbReference type="EMBL" id="MU129025">
    <property type="protein sequence ID" value="KAF9509961.1"/>
    <property type="molecule type" value="Genomic_DNA"/>
</dbReference>
<evidence type="ECO:0000256" key="4">
    <source>
        <dbReference type="ARBA" id="ARBA00022840"/>
    </source>
</evidence>
<feature type="binding site" evidence="5">
    <location>
        <begin position="76"/>
        <end position="83"/>
    </location>
    <ligand>
        <name>ATP</name>
        <dbReference type="ChEBI" id="CHEBI:30616"/>
    </ligand>
</feature>
<dbReference type="GO" id="GO:0016787">
    <property type="term" value="F:hydrolase activity"/>
    <property type="evidence" value="ECO:0007669"/>
    <property type="project" value="UniProtKB-UniRule"/>
</dbReference>
<dbReference type="InterPro" id="IPR039904">
    <property type="entry name" value="TRANK1"/>
</dbReference>
<evidence type="ECO:0000259" key="6">
    <source>
        <dbReference type="PROSITE" id="PS51198"/>
    </source>
</evidence>